<evidence type="ECO:0000313" key="10">
    <source>
        <dbReference type="EMBL" id="ABN67821.2"/>
    </source>
</evidence>
<evidence type="ECO:0000256" key="6">
    <source>
        <dbReference type="ARBA" id="ARBA00022927"/>
    </source>
</evidence>
<dbReference type="InterPro" id="IPR036322">
    <property type="entry name" value="WD40_repeat_dom_sf"/>
</dbReference>
<evidence type="ECO:0000256" key="3">
    <source>
        <dbReference type="ARBA" id="ARBA00022554"/>
    </source>
</evidence>
<evidence type="ECO:0000313" key="11">
    <source>
        <dbReference type="Proteomes" id="UP000002258"/>
    </source>
</evidence>
<keyword evidence="4" id="KW-0853">WD repeat</keyword>
<dbReference type="OMA" id="MNRKRMC"/>
<dbReference type="Pfam" id="PF21032">
    <property type="entry name" value="PROPPIN"/>
    <property type="match status" value="2"/>
</dbReference>
<dbReference type="InParanoid" id="A3LXK6"/>
<evidence type="ECO:0000256" key="9">
    <source>
        <dbReference type="SAM" id="MobiDB-lite"/>
    </source>
</evidence>
<feature type="region of interest" description="Disordered" evidence="9">
    <location>
        <begin position="368"/>
        <end position="397"/>
    </location>
</feature>
<protein>
    <submittedName>
        <fullName evidence="10">Autophagy-related protein 21</fullName>
    </submittedName>
</protein>
<gene>
    <name evidence="10" type="primary">ATG21</name>
    <name evidence="10" type="ORF">PICST_62474</name>
</gene>
<evidence type="ECO:0000256" key="2">
    <source>
        <dbReference type="ARBA" id="ARBA00022448"/>
    </source>
</evidence>
<dbReference type="GO" id="GO:0005774">
    <property type="term" value="C:vacuolar membrane"/>
    <property type="evidence" value="ECO:0007669"/>
    <property type="project" value="UniProtKB-SubCell"/>
</dbReference>
<keyword evidence="2" id="KW-0813">Transport</keyword>
<reference evidence="10 11" key="1">
    <citation type="journal article" date="2007" name="Nat. Biotechnol.">
        <title>Genome sequence of the lignocellulose-bioconverting and xylose-fermenting yeast Pichia stipitis.</title>
        <authorList>
            <person name="Jeffries T.W."/>
            <person name="Grigoriev I.V."/>
            <person name="Grimwood J."/>
            <person name="Laplaza J.M."/>
            <person name="Aerts A."/>
            <person name="Salamov A."/>
            <person name="Schmutz J."/>
            <person name="Lindquist E."/>
            <person name="Dehal P."/>
            <person name="Shapiro H."/>
            <person name="Jin Y.S."/>
            <person name="Passoth V."/>
            <person name="Richardson P.M."/>
        </authorList>
    </citation>
    <scope>NUCLEOTIDE SEQUENCE [LARGE SCALE GENOMIC DNA]</scope>
    <source>
        <strain evidence="11">ATCC 58785 / CBS 6054 / NBRC 10063 / NRRL Y-11545</strain>
    </source>
</reference>
<dbReference type="eggNOG" id="KOG2110">
    <property type="taxonomic scope" value="Eukaryota"/>
</dbReference>
<organism evidence="10 11">
    <name type="scientific">Scheffersomyces stipitis (strain ATCC 58785 / CBS 6054 / NBRC 10063 / NRRL Y-11545)</name>
    <name type="common">Yeast</name>
    <name type="synonym">Pichia stipitis</name>
    <dbReference type="NCBI Taxonomy" id="322104"/>
    <lineage>
        <taxon>Eukaryota</taxon>
        <taxon>Fungi</taxon>
        <taxon>Dikarya</taxon>
        <taxon>Ascomycota</taxon>
        <taxon>Saccharomycotina</taxon>
        <taxon>Pichiomycetes</taxon>
        <taxon>Debaryomycetaceae</taxon>
        <taxon>Scheffersomyces</taxon>
    </lineage>
</organism>
<dbReference type="EMBL" id="CP000500">
    <property type="protein sequence ID" value="ABN67821.2"/>
    <property type="molecule type" value="Genomic_DNA"/>
</dbReference>
<dbReference type="KEGG" id="pic:PICST_62474"/>
<evidence type="ECO:0000256" key="5">
    <source>
        <dbReference type="ARBA" id="ARBA00022737"/>
    </source>
</evidence>
<dbReference type="InterPro" id="IPR015943">
    <property type="entry name" value="WD40/YVTN_repeat-like_dom_sf"/>
</dbReference>
<dbReference type="HOGENOM" id="CLU_025895_5_2_1"/>
<evidence type="ECO:0000256" key="7">
    <source>
        <dbReference type="ARBA" id="ARBA00025740"/>
    </source>
</evidence>
<evidence type="ECO:0000256" key="8">
    <source>
        <dbReference type="ARBA" id="ARBA00037813"/>
    </source>
</evidence>
<keyword evidence="11" id="KW-1185">Reference proteome</keyword>
<dbReference type="Gene3D" id="2.130.10.10">
    <property type="entry name" value="YVTN repeat-like/Quinoprotein amine dehydrogenase"/>
    <property type="match status" value="1"/>
</dbReference>
<proteinExistence type="inferred from homology"/>
<keyword evidence="6" id="KW-0653">Protein transport</keyword>
<dbReference type="RefSeq" id="XP_001385850.2">
    <property type="nucleotide sequence ID" value="XM_001385813.1"/>
</dbReference>
<dbReference type="SMART" id="SM00320">
    <property type="entry name" value="WD40"/>
    <property type="match status" value="2"/>
</dbReference>
<dbReference type="PANTHER" id="PTHR11227">
    <property type="entry name" value="WD-REPEAT PROTEIN INTERACTING WITH PHOSPHOINOSIDES WIPI -RELATED"/>
    <property type="match status" value="1"/>
</dbReference>
<comment type="subcellular location">
    <subcellularLocation>
        <location evidence="1">Endomembrane system</location>
        <topology evidence="1">Peripheral membrane protein</topology>
    </subcellularLocation>
    <subcellularLocation>
        <location evidence="8">Vacuole membrane</location>
    </subcellularLocation>
</comment>
<dbReference type="STRING" id="322104.A3LXK6"/>
<dbReference type="GO" id="GO:0012505">
    <property type="term" value="C:endomembrane system"/>
    <property type="evidence" value="ECO:0007669"/>
    <property type="project" value="UniProtKB-SubCell"/>
</dbReference>
<keyword evidence="3" id="KW-0926">Vacuole</keyword>
<keyword evidence="5" id="KW-0677">Repeat</keyword>
<dbReference type="SUPFAM" id="SSF50978">
    <property type="entry name" value="WD40 repeat-like"/>
    <property type="match status" value="1"/>
</dbReference>
<accession>A3LXK6</accession>
<dbReference type="InterPro" id="IPR001680">
    <property type="entry name" value="WD40_rpt"/>
</dbReference>
<dbReference type="OrthoDB" id="1667587at2759"/>
<comment type="similarity">
    <text evidence="7">Belongs to the WD repeat PROPPIN family.</text>
</comment>
<dbReference type="AlphaFoldDB" id="A3LXK6"/>
<name>A3LXK6_PICST</name>
<dbReference type="Proteomes" id="UP000002258">
    <property type="component" value="Chromosome 6"/>
</dbReference>
<sequence length="552" mass="62147">MTTINDLTFNQDYSCISISTSNYHRIFNCEPFGQFYSSSHGNIKKTLSNSIETNTVNANVDNNTRNSRASLETKCPTAYLKMLFSTSLTIIVPQSQNKLGNRLLKIYNLKQNLKICELSFPSNIINIKLNRKRLLVFLEIGHIYIYDLSCVRLIKILEVNSYLNETVSTANNLTDSGQTARLIGDLSADDNSFLVLPLSAINDQTDLFNHEHSSASPSRKSDSTIIANSLDSLIEYTHKDTHHLHKKGSITLDDLKKDSNGWVIVYDTIELRPRLIFKAHNSSIGKITVSNDNSKIATASVKGTIIRVFSIDSNSFSSDKLKISQVTNLRRGHNLARINTLSFNADNSILGCGSESNTIHFFRLNEKAEATSPGNSDEGNTEDYEANDHDSESSEDLNENLANLLVSNPAPPVDAEENHKQSKSYFSFSNLKSTTKLINNQYTKSIIKKLPYKDYFENLIWEPPRRSFAYIKLPEYTPPHHYGGQHFTSESTSPENRVEIGFSNSLILLASYQTGIFYHYQLPKPVGSTRVGSPSEEEKREECYLINQYSLV</sequence>
<dbReference type="GeneID" id="4840049"/>
<dbReference type="InterPro" id="IPR048720">
    <property type="entry name" value="PROPPIN"/>
</dbReference>
<evidence type="ECO:0000256" key="4">
    <source>
        <dbReference type="ARBA" id="ARBA00022574"/>
    </source>
</evidence>
<evidence type="ECO:0000256" key="1">
    <source>
        <dbReference type="ARBA" id="ARBA00004184"/>
    </source>
</evidence>
<dbReference type="GO" id="GO:0015031">
    <property type="term" value="P:protein transport"/>
    <property type="evidence" value="ECO:0007669"/>
    <property type="project" value="UniProtKB-KW"/>
</dbReference>